<reference evidence="3" key="2">
    <citation type="submission" date="2021-03" db="UniProtKB">
        <authorList>
            <consortium name="EnsemblPlants"/>
        </authorList>
    </citation>
    <scope>IDENTIFICATION</scope>
</reference>
<keyword evidence="4" id="KW-1185">Reference proteome</keyword>
<feature type="region of interest" description="Disordered" evidence="1">
    <location>
        <begin position="206"/>
        <end position="245"/>
    </location>
</feature>
<dbReference type="Proteomes" id="UP000596660">
    <property type="component" value="Unplaced"/>
</dbReference>
<feature type="compositionally biased region" description="Polar residues" evidence="1">
    <location>
        <begin position="236"/>
        <end position="245"/>
    </location>
</feature>
<sequence length="720" mass="81240">MALGSRNKLGYIDGKLKKPNPGHADYGKWYRNDNAVRVKERYGQTNALLLYQLKKELSDLKQENQAVGNFYCKLKNLWDHISSIEGILECTCGAMTKCTCNMMKKLADAESLNKLIQFLMALNKGFENIRGSILAMEPLPPVNRAFHLVQQQEKQKEITGNMQSTSEMSAMNVKKQPVNTWQKIESKEAKMKKKCDYCDWFKNPPKGKGNQKTTTSAGKENAEHAGETPLDKNFEQGESSGTKPDANLISTLVQEVMKAMSDKQHMANFAGNLLASNVGHYFQVFDLGSWIVDSGASDHMVGNRNLFHTIKLLDYPIKVGLPDGQVKNVKEIGTVRLTARIMLKNVLLLPDFKHNLMSDPISKEVIARGRTKEGLFRLSFGKNEVKNSSSSSASSSNNVKGNVYQNMQKQVLIPHIVSKVEEVRMGENSIHQESVESLDVLQTDESTDESTTPYHVEQISDGVLNSTESIEDSTGSTQIQNTEDEPQGAGVRRSEREITLSTKLKDYVYKLPGVQIQSKFLAIHTVKEMQKHSPENEHGTLLNQRKYILDILKNVGMEDCKIAKFLFPKGMRLSTETGEILAHPEIYRRIVGKLLYLNITRPDISYSVQQLSQFMHCPRKPHLQVALHVIRYLKGTMDWGLYYPRNSELKIEGYSDADWGSCAFSARSLTNYCIFIGQCLVSWKTKKQKTVSKSSTESEYRSMSHTTSELVWVDDIFAKS</sequence>
<name>A0A803MJF0_CHEQI</name>
<organism evidence="3 4">
    <name type="scientific">Chenopodium quinoa</name>
    <name type="common">Quinoa</name>
    <dbReference type="NCBI Taxonomy" id="63459"/>
    <lineage>
        <taxon>Eukaryota</taxon>
        <taxon>Viridiplantae</taxon>
        <taxon>Streptophyta</taxon>
        <taxon>Embryophyta</taxon>
        <taxon>Tracheophyta</taxon>
        <taxon>Spermatophyta</taxon>
        <taxon>Magnoliopsida</taxon>
        <taxon>eudicotyledons</taxon>
        <taxon>Gunneridae</taxon>
        <taxon>Pentapetalae</taxon>
        <taxon>Caryophyllales</taxon>
        <taxon>Chenopodiaceae</taxon>
        <taxon>Chenopodioideae</taxon>
        <taxon>Atripliceae</taxon>
        <taxon>Chenopodium</taxon>
    </lineage>
</organism>
<dbReference type="Pfam" id="PF22936">
    <property type="entry name" value="Pol_BBD"/>
    <property type="match status" value="1"/>
</dbReference>
<dbReference type="InterPro" id="IPR054722">
    <property type="entry name" value="PolX-like_BBD"/>
</dbReference>
<feature type="region of interest" description="Disordered" evidence="1">
    <location>
        <begin position="434"/>
        <end position="495"/>
    </location>
</feature>
<feature type="compositionally biased region" description="Basic and acidic residues" evidence="1">
    <location>
        <begin position="220"/>
        <end position="235"/>
    </location>
</feature>
<accession>A0A803MJF0</accession>
<reference evidence="3" key="1">
    <citation type="journal article" date="2017" name="Nature">
        <title>The genome of Chenopodium quinoa.</title>
        <authorList>
            <person name="Jarvis D.E."/>
            <person name="Ho Y.S."/>
            <person name="Lightfoot D.J."/>
            <person name="Schmoeckel S.M."/>
            <person name="Li B."/>
            <person name="Borm T.J.A."/>
            <person name="Ohyanagi H."/>
            <person name="Mineta K."/>
            <person name="Michell C.T."/>
            <person name="Saber N."/>
            <person name="Kharbatia N.M."/>
            <person name="Rupper R.R."/>
            <person name="Sharp A.R."/>
            <person name="Dally N."/>
            <person name="Boughton B.A."/>
            <person name="Woo Y.H."/>
            <person name="Gao G."/>
            <person name="Schijlen E.G.W.M."/>
            <person name="Guo X."/>
            <person name="Momin A.A."/>
            <person name="Negrao S."/>
            <person name="Al-Babili S."/>
            <person name="Gehring C."/>
            <person name="Roessner U."/>
            <person name="Jung C."/>
            <person name="Murphy K."/>
            <person name="Arold S.T."/>
            <person name="Gojobori T."/>
            <person name="van der Linden C.G."/>
            <person name="van Loo E.N."/>
            <person name="Jellen E.N."/>
            <person name="Maughan P.J."/>
            <person name="Tester M."/>
        </authorList>
    </citation>
    <scope>NUCLEOTIDE SEQUENCE [LARGE SCALE GENOMIC DNA]</scope>
    <source>
        <strain evidence="3">cv. PI 614886</strain>
    </source>
</reference>
<protein>
    <recommendedName>
        <fullName evidence="2">Retrovirus-related Pol polyprotein from transposon TNT 1-94-like beta-barrel domain-containing protein</fullName>
    </recommendedName>
</protein>
<dbReference type="AlphaFoldDB" id="A0A803MJF0"/>
<proteinExistence type="predicted"/>
<evidence type="ECO:0000259" key="2">
    <source>
        <dbReference type="Pfam" id="PF22936"/>
    </source>
</evidence>
<feature type="compositionally biased region" description="Polar residues" evidence="1">
    <location>
        <begin position="463"/>
        <end position="481"/>
    </location>
</feature>
<feature type="domain" description="Retrovirus-related Pol polyprotein from transposon TNT 1-94-like beta-barrel" evidence="2">
    <location>
        <begin position="290"/>
        <end position="358"/>
    </location>
</feature>
<dbReference type="EnsemblPlants" id="AUR62030396-RA">
    <property type="protein sequence ID" value="AUR62030396-RA:cds"/>
    <property type="gene ID" value="AUR62030396"/>
</dbReference>
<dbReference type="PANTHER" id="PTHR11439">
    <property type="entry name" value="GAG-POL-RELATED RETROTRANSPOSON"/>
    <property type="match status" value="1"/>
</dbReference>
<dbReference type="PANTHER" id="PTHR11439:SF522">
    <property type="entry name" value="REVERSE TRANSCRIPTASE TY1_COPIA-TYPE DOMAIN-CONTAINING PROTEIN"/>
    <property type="match status" value="1"/>
</dbReference>
<evidence type="ECO:0000313" key="3">
    <source>
        <dbReference type="EnsemblPlants" id="AUR62030396-RA:cds"/>
    </source>
</evidence>
<dbReference type="CDD" id="cd09272">
    <property type="entry name" value="RNase_HI_RT_Ty1"/>
    <property type="match status" value="1"/>
</dbReference>
<evidence type="ECO:0000313" key="4">
    <source>
        <dbReference type="Proteomes" id="UP000596660"/>
    </source>
</evidence>
<dbReference type="Gramene" id="AUR62030396-RA">
    <property type="protein sequence ID" value="AUR62030396-RA:cds"/>
    <property type="gene ID" value="AUR62030396"/>
</dbReference>
<evidence type="ECO:0000256" key="1">
    <source>
        <dbReference type="SAM" id="MobiDB-lite"/>
    </source>
</evidence>